<dbReference type="Pfam" id="PF01991">
    <property type="entry name" value="vATP-synt_E"/>
    <property type="match status" value="1"/>
</dbReference>
<dbReference type="Gene3D" id="3.30.2320.30">
    <property type="entry name" value="ATP synthase, E subunit, C-terminal"/>
    <property type="match status" value="1"/>
</dbReference>
<dbReference type="InterPro" id="IPR038495">
    <property type="entry name" value="ATPase_E_C"/>
</dbReference>
<keyword evidence="3" id="KW-0406">Ion transport</keyword>
<dbReference type="KEGG" id="aram:KAR29_06615"/>
<dbReference type="RefSeq" id="WP_274374806.1">
    <property type="nucleotide sequence ID" value="NZ_CP072943.1"/>
</dbReference>
<evidence type="ECO:0000256" key="3">
    <source>
        <dbReference type="ARBA" id="ARBA00023065"/>
    </source>
</evidence>
<proteinExistence type="inferred from homology"/>
<dbReference type="GO" id="GO:0046961">
    <property type="term" value="F:proton-transporting ATPase activity, rotational mechanism"/>
    <property type="evidence" value="ECO:0007669"/>
    <property type="project" value="InterPro"/>
</dbReference>
<evidence type="ECO:0000256" key="1">
    <source>
        <dbReference type="ARBA" id="ARBA00005901"/>
    </source>
</evidence>
<keyword evidence="2" id="KW-0813">Transport</keyword>
<protein>
    <submittedName>
        <fullName evidence="4">V-type ATP synthase subunit E</fullName>
    </submittedName>
</protein>
<organism evidence="4 5">
    <name type="scientific">Aminithiophilus ramosus</name>
    <dbReference type="NCBI Taxonomy" id="3029084"/>
    <lineage>
        <taxon>Bacteria</taxon>
        <taxon>Thermotogati</taxon>
        <taxon>Synergistota</taxon>
        <taxon>Synergistia</taxon>
        <taxon>Synergistales</taxon>
        <taxon>Aminithiophilaceae</taxon>
        <taxon>Aminithiophilus</taxon>
    </lineage>
</organism>
<dbReference type="SUPFAM" id="SSF160527">
    <property type="entry name" value="V-type ATPase subunit E-like"/>
    <property type="match status" value="1"/>
</dbReference>
<dbReference type="EMBL" id="CP072943">
    <property type="protein sequence ID" value="QTX33521.1"/>
    <property type="molecule type" value="Genomic_DNA"/>
</dbReference>
<evidence type="ECO:0000313" key="4">
    <source>
        <dbReference type="EMBL" id="QTX33521.1"/>
    </source>
</evidence>
<accession>A0A9Q7F014</accession>
<reference evidence="5" key="1">
    <citation type="submission" date="2021-04" db="EMBL/GenBank/DDBJ databases">
        <title>A novel Synergistetes isolate from a pyrite-forming mixed culture.</title>
        <authorList>
            <person name="Bunk B."/>
            <person name="Sproer C."/>
            <person name="Spring S."/>
            <person name="Pester M."/>
        </authorList>
    </citation>
    <scope>NUCLEOTIDE SEQUENCE [LARGE SCALE GENOMIC DNA]</scope>
    <source>
        <strain evidence="5">J.5.4.2-T.3.5.2</strain>
    </source>
</reference>
<keyword evidence="5" id="KW-1185">Reference proteome</keyword>
<evidence type="ECO:0000256" key="2">
    <source>
        <dbReference type="ARBA" id="ARBA00022448"/>
    </source>
</evidence>
<sequence length="193" mass="21997">MSLADIKKRIEKDAKQEALSLLAKADAQAKVVLQEAAEAAVQMENNLRAKLAKDEPEIFRRRDVVARLDVRKVDLGAKQELIDQSFTEALKKLQSMDKKKYMSFCGKLLEKAIVTGDEFFIVGQEEKNLDSAWLESFNQKNTTRLVFAENRLPIKGGFILRRGLVDVNCSFEMLVRSLREELEKDVVTRLFSS</sequence>
<dbReference type="InterPro" id="IPR002842">
    <property type="entry name" value="ATPase_V1_Esu"/>
</dbReference>
<name>A0A9Q7F014_9BACT</name>
<gene>
    <name evidence="4" type="ORF">KAR29_06615</name>
</gene>
<evidence type="ECO:0000313" key="5">
    <source>
        <dbReference type="Proteomes" id="UP000671879"/>
    </source>
</evidence>
<dbReference type="GO" id="GO:0033178">
    <property type="term" value="C:proton-transporting two-sector ATPase complex, catalytic domain"/>
    <property type="evidence" value="ECO:0007669"/>
    <property type="project" value="InterPro"/>
</dbReference>
<dbReference type="AlphaFoldDB" id="A0A9Q7F014"/>
<comment type="similarity">
    <text evidence="1">Belongs to the V-ATPase E subunit family.</text>
</comment>
<dbReference type="Proteomes" id="UP000671879">
    <property type="component" value="Chromosome"/>
</dbReference>